<evidence type="ECO:0000313" key="5">
    <source>
        <dbReference type="EMBL" id="GHB46268.1"/>
    </source>
</evidence>
<dbReference type="Gene3D" id="4.10.520.10">
    <property type="entry name" value="IHF-like DNA-binding proteins"/>
    <property type="match status" value="1"/>
</dbReference>
<keyword evidence="3" id="KW-0238">DNA-binding</keyword>
<dbReference type="PANTHER" id="PTHR33175:SF3">
    <property type="entry name" value="DNA-BINDING PROTEIN HU-BETA"/>
    <property type="match status" value="1"/>
</dbReference>
<dbReference type="PANTHER" id="PTHR33175">
    <property type="entry name" value="DNA-BINDING PROTEIN HU"/>
    <property type="match status" value="1"/>
</dbReference>
<reference evidence="5" key="2">
    <citation type="submission" date="2020-09" db="EMBL/GenBank/DDBJ databases">
        <authorList>
            <person name="Sun Q."/>
            <person name="Kim S."/>
        </authorList>
    </citation>
    <scope>NUCLEOTIDE SEQUENCE</scope>
    <source>
        <strain evidence="5">KCTC 23224</strain>
    </source>
</reference>
<comment type="caution">
    <text evidence="5">The sequence shown here is derived from an EMBL/GenBank/DDBJ whole genome shotgun (WGS) entry which is preliminary data.</text>
</comment>
<dbReference type="InterPro" id="IPR000119">
    <property type="entry name" value="Hist_DNA-bd"/>
</dbReference>
<comment type="similarity">
    <text evidence="1 4">Belongs to the bacterial histone-like protein family.</text>
</comment>
<reference evidence="5" key="1">
    <citation type="journal article" date="2014" name="Int. J. Syst. Evol. Microbiol.">
        <title>Complete genome sequence of Corynebacterium casei LMG S-19264T (=DSM 44701T), isolated from a smear-ripened cheese.</title>
        <authorList>
            <consortium name="US DOE Joint Genome Institute (JGI-PGF)"/>
            <person name="Walter F."/>
            <person name="Albersmeier A."/>
            <person name="Kalinowski J."/>
            <person name="Ruckert C."/>
        </authorList>
    </citation>
    <scope>NUCLEOTIDE SEQUENCE</scope>
    <source>
        <strain evidence="5">KCTC 23224</strain>
    </source>
</reference>
<sequence>MVNSWLSLFDNNLNSTTVTKAEVITKISEKTGIQKDDVTQTVEAFFKVVKDSMAEGENIYVRGFGSFINKKRAKKIARNISKNTAIVIDEHYVPAFKPSKVFIEKIKNSKKIKELAPQD</sequence>
<dbReference type="GO" id="GO:0030527">
    <property type="term" value="F:structural constituent of chromatin"/>
    <property type="evidence" value="ECO:0007669"/>
    <property type="project" value="InterPro"/>
</dbReference>
<evidence type="ECO:0000256" key="4">
    <source>
        <dbReference type="RuleBase" id="RU003939"/>
    </source>
</evidence>
<keyword evidence="6" id="KW-1185">Reference proteome</keyword>
<dbReference type="CDD" id="cd13836">
    <property type="entry name" value="IHF_B"/>
    <property type="match status" value="1"/>
</dbReference>
<dbReference type="GO" id="GO:0005829">
    <property type="term" value="C:cytosol"/>
    <property type="evidence" value="ECO:0007669"/>
    <property type="project" value="TreeGrafter"/>
</dbReference>
<dbReference type="SUPFAM" id="SSF47729">
    <property type="entry name" value="IHF-like DNA-binding proteins"/>
    <property type="match status" value="1"/>
</dbReference>
<name>A0A8J3D1A3_9BACT</name>
<dbReference type="EMBL" id="BMYF01000019">
    <property type="protein sequence ID" value="GHB46268.1"/>
    <property type="molecule type" value="Genomic_DNA"/>
</dbReference>
<evidence type="ECO:0000256" key="2">
    <source>
        <dbReference type="ARBA" id="ARBA00023067"/>
    </source>
</evidence>
<evidence type="ECO:0000313" key="6">
    <source>
        <dbReference type="Proteomes" id="UP000642809"/>
    </source>
</evidence>
<accession>A0A8J3D1A3</accession>
<organism evidence="5 6">
    <name type="scientific">Mongoliitalea lutea</name>
    <dbReference type="NCBI Taxonomy" id="849756"/>
    <lineage>
        <taxon>Bacteria</taxon>
        <taxon>Pseudomonadati</taxon>
        <taxon>Bacteroidota</taxon>
        <taxon>Cytophagia</taxon>
        <taxon>Cytophagales</taxon>
        <taxon>Cyclobacteriaceae</taxon>
        <taxon>Mongoliitalea</taxon>
    </lineage>
</organism>
<dbReference type="GO" id="GO:0030261">
    <property type="term" value="P:chromosome condensation"/>
    <property type="evidence" value="ECO:0007669"/>
    <property type="project" value="UniProtKB-KW"/>
</dbReference>
<proteinExistence type="inferred from homology"/>
<gene>
    <name evidence="5" type="ORF">GCM10008106_29020</name>
</gene>
<dbReference type="RefSeq" id="WP_262893061.1">
    <property type="nucleotide sequence ID" value="NZ_BMYF01000019.1"/>
</dbReference>
<dbReference type="InterPro" id="IPR010992">
    <property type="entry name" value="IHF-like_DNA-bd_dom_sf"/>
</dbReference>
<dbReference type="SMART" id="SM00411">
    <property type="entry name" value="BHL"/>
    <property type="match status" value="1"/>
</dbReference>
<evidence type="ECO:0000256" key="1">
    <source>
        <dbReference type="ARBA" id="ARBA00010529"/>
    </source>
</evidence>
<dbReference type="AlphaFoldDB" id="A0A8J3D1A3"/>
<dbReference type="Proteomes" id="UP000642809">
    <property type="component" value="Unassembled WGS sequence"/>
</dbReference>
<keyword evidence="2" id="KW-0226">DNA condensation</keyword>
<dbReference type="Pfam" id="PF00216">
    <property type="entry name" value="Bac_DNA_binding"/>
    <property type="match status" value="1"/>
</dbReference>
<protein>
    <submittedName>
        <fullName evidence="5">Integration host factor subunit beta</fullName>
    </submittedName>
</protein>
<dbReference type="GO" id="GO:0003677">
    <property type="term" value="F:DNA binding"/>
    <property type="evidence" value="ECO:0007669"/>
    <property type="project" value="UniProtKB-KW"/>
</dbReference>
<evidence type="ECO:0000256" key="3">
    <source>
        <dbReference type="ARBA" id="ARBA00023125"/>
    </source>
</evidence>